<evidence type="ECO:0000313" key="2">
    <source>
        <dbReference type="EMBL" id="MCL7035362.1"/>
    </source>
</evidence>
<reference evidence="2" key="1">
    <citation type="submission" date="2022-03" db="EMBL/GenBank/DDBJ databases">
        <title>A functionally conserved STORR gene fusion in Papaver species that diverged 16.8 million years ago.</title>
        <authorList>
            <person name="Catania T."/>
        </authorList>
    </citation>
    <scope>NUCLEOTIDE SEQUENCE</scope>
    <source>
        <strain evidence="2">S-191538</strain>
    </source>
</reference>
<dbReference type="InterPro" id="IPR006852">
    <property type="entry name" value="TOD1_MUCI70"/>
</dbReference>
<organism evidence="2 3">
    <name type="scientific">Papaver nudicaule</name>
    <name type="common">Iceland poppy</name>
    <dbReference type="NCBI Taxonomy" id="74823"/>
    <lineage>
        <taxon>Eukaryota</taxon>
        <taxon>Viridiplantae</taxon>
        <taxon>Streptophyta</taxon>
        <taxon>Embryophyta</taxon>
        <taxon>Tracheophyta</taxon>
        <taxon>Spermatophyta</taxon>
        <taxon>Magnoliopsida</taxon>
        <taxon>Ranunculales</taxon>
        <taxon>Papaveraceae</taxon>
        <taxon>Papaveroideae</taxon>
        <taxon>Papaver</taxon>
    </lineage>
</organism>
<protein>
    <recommendedName>
        <fullName evidence="1">TOD1/MUCI70 glycosyltransferase-like domain-containing protein</fullName>
    </recommendedName>
</protein>
<name>A0AA41S9I4_PAPNU</name>
<feature type="domain" description="TOD1/MUCI70 glycosyltransferase-like" evidence="1">
    <location>
        <begin position="91"/>
        <end position="366"/>
    </location>
</feature>
<dbReference type="PANTHER" id="PTHR12956:SF13">
    <property type="entry name" value="ALKALINE CERAMIDASE TOD1"/>
    <property type="match status" value="1"/>
</dbReference>
<evidence type="ECO:0000313" key="3">
    <source>
        <dbReference type="Proteomes" id="UP001177140"/>
    </source>
</evidence>
<dbReference type="InterPro" id="IPR048354">
    <property type="entry name" value="TOD1_MUCI70_glycTrfase_dom"/>
</dbReference>
<dbReference type="EMBL" id="JAJJMA010155857">
    <property type="protein sequence ID" value="MCL7035362.1"/>
    <property type="molecule type" value="Genomic_DNA"/>
</dbReference>
<dbReference type="AlphaFoldDB" id="A0AA41S9I4"/>
<dbReference type="Proteomes" id="UP001177140">
    <property type="component" value="Unassembled WGS sequence"/>
</dbReference>
<gene>
    <name evidence="2" type="ORF">MKW94_000041</name>
</gene>
<sequence length="427" mass="48529">MEEESETRKSDVLWIFTTLFLALYSSLSSTKCLFRSSPFDPIQTPLFSSPTTYGEHKYAIPTVRSSCNSPVFFSEIQVFMQNSFSSSSSLPKYMSRKGSSFSGNFSIKERMSYFNRVEDEVEVPCGFPFSNHDKIAMESCRGVVVVSAVFDDHDKIRQPKDENTYKGLNSHNLLTNTAEQEQNLGAWRIARVFGELPYKNPAMNGVIPKHLVHRLFPNSKFSVWLDAKLQLMVDPLLLIHSLMITENIDMAITKHPYFIHTLVDAMATTRWKKWWDIDSLKNQMETYCENGMKPWSPKKQPYTSDVPDTALILRKHGVGNNLYACLLFNELEAFNPRDQLAFAFVRGQMSPKLKMNMFEVEVFEQIPLNTDTTLDVGGGSGPSKNVGIKTKMAASSLNLLLTNETNNGNERKCDKYLLESGESYPMN</sequence>
<keyword evidence="3" id="KW-1185">Reference proteome</keyword>
<dbReference type="Pfam" id="PF04765">
    <property type="entry name" value="TOD1_MUCI70"/>
    <property type="match status" value="1"/>
</dbReference>
<proteinExistence type="predicted"/>
<comment type="caution">
    <text evidence="2">The sequence shown here is derived from an EMBL/GenBank/DDBJ whole genome shotgun (WGS) entry which is preliminary data.</text>
</comment>
<accession>A0AA41S9I4</accession>
<dbReference type="PANTHER" id="PTHR12956">
    <property type="entry name" value="ALKALINE CERAMIDASE-RELATED"/>
    <property type="match status" value="1"/>
</dbReference>
<evidence type="ECO:0000259" key="1">
    <source>
        <dbReference type="Pfam" id="PF04765"/>
    </source>
</evidence>